<sequence>MAMRRPADRDILDFLDRGLGARANVSGNVVLCLFMFACNGVAGFL</sequence>
<evidence type="ECO:0000256" key="1">
    <source>
        <dbReference type="SAM" id="Phobius"/>
    </source>
</evidence>
<keyword evidence="1" id="KW-1133">Transmembrane helix</keyword>
<feature type="transmembrane region" description="Helical" evidence="1">
    <location>
        <begin position="21"/>
        <end position="42"/>
    </location>
</feature>
<dbReference type="AlphaFoldDB" id="A0A9D0ZLT3"/>
<comment type="caution">
    <text evidence="2">The sequence shown here is derived from an EMBL/GenBank/DDBJ whole genome shotgun (WGS) entry which is preliminary data.</text>
</comment>
<dbReference type="Proteomes" id="UP000824260">
    <property type="component" value="Unassembled WGS sequence"/>
</dbReference>
<evidence type="ECO:0000313" key="3">
    <source>
        <dbReference type="Proteomes" id="UP000824260"/>
    </source>
</evidence>
<name>A0A9D0ZLT3_9FIRM</name>
<dbReference type="EMBL" id="DVFZ01000067">
    <property type="protein sequence ID" value="HIQ82783.1"/>
    <property type="molecule type" value="Genomic_DNA"/>
</dbReference>
<organism evidence="2 3">
    <name type="scientific">Candidatus Pullichristensenella stercorigallinarum</name>
    <dbReference type="NCBI Taxonomy" id="2840909"/>
    <lineage>
        <taxon>Bacteria</taxon>
        <taxon>Bacillati</taxon>
        <taxon>Bacillota</taxon>
        <taxon>Clostridia</taxon>
        <taxon>Candidatus Pullichristensenella</taxon>
    </lineage>
</organism>
<reference evidence="2" key="2">
    <citation type="journal article" date="2021" name="PeerJ">
        <title>Extensive microbial diversity within the chicken gut microbiome revealed by metagenomics and culture.</title>
        <authorList>
            <person name="Gilroy R."/>
            <person name="Ravi A."/>
            <person name="Getino M."/>
            <person name="Pursley I."/>
            <person name="Horton D.L."/>
            <person name="Alikhan N.F."/>
            <person name="Baker D."/>
            <person name="Gharbi K."/>
            <person name="Hall N."/>
            <person name="Watson M."/>
            <person name="Adriaenssens E.M."/>
            <person name="Foster-Nyarko E."/>
            <person name="Jarju S."/>
            <person name="Secka A."/>
            <person name="Antonio M."/>
            <person name="Oren A."/>
            <person name="Chaudhuri R.R."/>
            <person name="La Ragione R."/>
            <person name="Hildebrand F."/>
            <person name="Pallen M.J."/>
        </authorList>
    </citation>
    <scope>NUCLEOTIDE SEQUENCE</scope>
    <source>
        <strain evidence="2">ChiSjej6B24-2974</strain>
    </source>
</reference>
<keyword evidence="1" id="KW-0472">Membrane</keyword>
<evidence type="ECO:0000313" key="2">
    <source>
        <dbReference type="EMBL" id="HIQ82783.1"/>
    </source>
</evidence>
<proteinExistence type="predicted"/>
<protein>
    <submittedName>
        <fullName evidence="2">Uncharacterized protein</fullName>
    </submittedName>
</protein>
<keyword evidence="1" id="KW-0812">Transmembrane</keyword>
<gene>
    <name evidence="2" type="ORF">IAA52_06735</name>
</gene>
<accession>A0A9D0ZLT3</accession>
<reference evidence="2" key="1">
    <citation type="submission" date="2020-10" db="EMBL/GenBank/DDBJ databases">
        <authorList>
            <person name="Gilroy R."/>
        </authorList>
    </citation>
    <scope>NUCLEOTIDE SEQUENCE</scope>
    <source>
        <strain evidence="2">ChiSjej6B24-2974</strain>
    </source>
</reference>